<evidence type="ECO:0000313" key="2">
    <source>
        <dbReference type="Proteomes" id="UP000592180"/>
    </source>
</evidence>
<dbReference type="Proteomes" id="UP000592180">
    <property type="component" value="Unassembled WGS sequence"/>
</dbReference>
<protein>
    <submittedName>
        <fullName evidence="1">Uncharacterized protein</fullName>
    </submittedName>
</protein>
<name>A0A840KHK7_9FLAO</name>
<accession>A0A840KHK7</accession>
<keyword evidence="2" id="KW-1185">Reference proteome</keyword>
<dbReference type="AlphaFoldDB" id="A0A840KHK7"/>
<dbReference type="RefSeq" id="WP_184190332.1">
    <property type="nucleotide sequence ID" value="NZ_JACHLE010000004.1"/>
</dbReference>
<evidence type="ECO:0000313" key="1">
    <source>
        <dbReference type="EMBL" id="MBB4807427.1"/>
    </source>
</evidence>
<sequence>MKNLLTLILITISYILISGQNRNTINCKITYLPTIRYENKSTKISKQQAKKIDSLINLKSYKIDLSDNDLKMMKELYDKKDFQGNKIYKISESTFLTLLKQKEIIIDFNTINSISEKSITDLLSSIIDGSPFVIIITTQNHQLTYEDNFSGMPSLKELNKYLISYSIYNDVTFCKNDNKLVRNYFGKEGFIKNIMYFLEKTESY</sequence>
<dbReference type="EMBL" id="JACHLE010000004">
    <property type="protein sequence ID" value="MBB4807427.1"/>
    <property type="molecule type" value="Genomic_DNA"/>
</dbReference>
<proteinExistence type="predicted"/>
<reference evidence="1 2" key="1">
    <citation type="submission" date="2020-08" db="EMBL/GenBank/DDBJ databases">
        <title>Functional genomics of gut bacteria from endangered species of beetles.</title>
        <authorList>
            <person name="Carlos-Shanley C."/>
        </authorList>
    </citation>
    <scope>NUCLEOTIDE SEQUENCE [LARGE SCALE GENOMIC DNA]</scope>
    <source>
        <strain evidence="1 2">S00151</strain>
    </source>
</reference>
<comment type="caution">
    <text evidence="1">The sequence shown here is derived from an EMBL/GenBank/DDBJ whole genome shotgun (WGS) entry which is preliminary data.</text>
</comment>
<organism evidence="1 2">
    <name type="scientific">Chryseobacterium defluvii</name>
    <dbReference type="NCBI Taxonomy" id="160396"/>
    <lineage>
        <taxon>Bacteria</taxon>
        <taxon>Pseudomonadati</taxon>
        <taxon>Bacteroidota</taxon>
        <taxon>Flavobacteriia</taxon>
        <taxon>Flavobacteriales</taxon>
        <taxon>Weeksellaceae</taxon>
        <taxon>Chryseobacterium group</taxon>
        <taxon>Chryseobacterium</taxon>
    </lineage>
</organism>
<gene>
    <name evidence="1" type="ORF">HNP38_002733</name>
</gene>